<feature type="transmembrane region" description="Helical" evidence="1">
    <location>
        <begin position="12"/>
        <end position="36"/>
    </location>
</feature>
<keyword evidence="1" id="KW-1133">Transmembrane helix</keyword>
<keyword evidence="3" id="KW-1185">Reference proteome</keyword>
<feature type="transmembrane region" description="Helical" evidence="1">
    <location>
        <begin position="110"/>
        <end position="131"/>
    </location>
</feature>
<dbReference type="RefSeq" id="WP_310017611.1">
    <property type="nucleotide sequence ID" value="NZ_JAVDUM010000002.1"/>
</dbReference>
<evidence type="ECO:0000313" key="3">
    <source>
        <dbReference type="Proteomes" id="UP001259347"/>
    </source>
</evidence>
<evidence type="ECO:0000256" key="1">
    <source>
        <dbReference type="SAM" id="Phobius"/>
    </source>
</evidence>
<gene>
    <name evidence="2" type="ORF">J2Y69_000712</name>
</gene>
<accession>A0ABU1S941</accession>
<evidence type="ECO:0000313" key="2">
    <source>
        <dbReference type="EMBL" id="MDR6866127.1"/>
    </source>
</evidence>
<keyword evidence="1" id="KW-0472">Membrane</keyword>
<keyword evidence="1" id="KW-0812">Transmembrane</keyword>
<organism evidence="2 3">
    <name type="scientific">Microbacterium resistens</name>
    <dbReference type="NCBI Taxonomy" id="156977"/>
    <lineage>
        <taxon>Bacteria</taxon>
        <taxon>Bacillati</taxon>
        <taxon>Actinomycetota</taxon>
        <taxon>Actinomycetes</taxon>
        <taxon>Micrococcales</taxon>
        <taxon>Microbacteriaceae</taxon>
        <taxon>Microbacterium</taxon>
    </lineage>
</organism>
<reference evidence="2 3" key="1">
    <citation type="submission" date="2023-07" db="EMBL/GenBank/DDBJ databases">
        <title>Sorghum-associated microbial communities from plants grown in Nebraska, USA.</title>
        <authorList>
            <person name="Schachtman D."/>
        </authorList>
    </citation>
    <scope>NUCLEOTIDE SEQUENCE [LARGE SCALE GENOMIC DNA]</scope>
    <source>
        <strain evidence="2 3">2980</strain>
    </source>
</reference>
<feature type="transmembrane region" description="Helical" evidence="1">
    <location>
        <begin position="83"/>
        <end position="104"/>
    </location>
</feature>
<evidence type="ECO:0008006" key="4">
    <source>
        <dbReference type="Google" id="ProtNLM"/>
    </source>
</evidence>
<comment type="caution">
    <text evidence="2">The sequence shown here is derived from an EMBL/GenBank/DDBJ whole genome shotgun (WGS) entry which is preliminary data.</text>
</comment>
<sequence length="133" mass="14002">MSSTPAPTTVKIAFWILLVGLIIDLVSGVVFIISGFALQSSGQTANVDGTVTGGGIFIATGIVVLVLALIELIILWKLRAGRNWARIVITILEILALGSVFAGVSVLSTIAIVLSIVALVLLWLPASNAYFRR</sequence>
<dbReference type="EMBL" id="JAVDUM010000002">
    <property type="protein sequence ID" value="MDR6866127.1"/>
    <property type="molecule type" value="Genomic_DNA"/>
</dbReference>
<proteinExistence type="predicted"/>
<dbReference type="Proteomes" id="UP001259347">
    <property type="component" value="Unassembled WGS sequence"/>
</dbReference>
<feature type="transmembrane region" description="Helical" evidence="1">
    <location>
        <begin position="56"/>
        <end position="76"/>
    </location>
</feature>
<protein>
    <recommendedName>
        <fullName evidence="4">DUF2127 domain-containing protein</fullName>
    </recommendedName>
</protein>
<name>A0ABU1S941_9MICO</name>